<dbReference type="GO" id="GO:0022857">
    <property type="term" value="F:transmembrane transporter activity"/>
    <property type="evidence" value="ECO:0007669"/>
    <property type="project" value="InterPro"/>
</dbReference>
<dbReference type="InterPro" id="IPR003663">
    <property type="entry name" value="Sugar/inositol_transpt"/>
</dbReference>
<feature type="compositionally biased region" description="Basic and acidic residues" evidence="8">
    <location>
        <begin position="8"/>
        <end position="22"/>
    </location>
</feature>
<comment type="caution">
    <text evidence="11">The sequence shown here is derived from an EMBL/GenBank/DDBJ whole genome shotgun (WGS) entry which is preliminary data.</text>
</comment>
<dbReference type="EMBL" id="AZGY01000034">
    <property type="protein sequence ID" value="KZZ87810.1"/>
    <property type="molecule type" value="Genomic_DNA"/>
</dbReference>
<dbReference type="Gene3D" id="1.20.1250.20">
    <property type="entry name" value="MFS general substrate transporter like domains"/>
    <property type="match status" value="1"/>
</dbReference>
<evidence type="ECO:0000256" key="2">
    <source>
        <dbReference type="ARBA" id="ARBA00010992"/>
    </source>
</evidence>
<keyword evidence="3 7" id="KW-0813">Transport</keyword>
<dbReference type="InterPro" id="IPR050814">
    <property type="entry name" value="Myo-inositol_Transporter"/>
</dbReference>
<evidence type="ECO:0000256" key="9">
    <source>
        <dbReference type="SAM" id="Phobius"/>
    </source>
</evidence>
<gene>
    <name evidence="11" type="ORF">AAL_08313</name>
</gene>
<keyword evidence="4 9" id="KW-0812">Transmembrane</keyword>
<feature type="domain" description="Major facilitator superfamily (MFS) profile" evidence="10">
    <location>
        <begin position="119"/>
        <end position="553"/>
    </location>
</feature>
<dbReference type="PANTHER" id="PTHR48020">
    <property type="entry name" value="PROTON MYO-INOSITOL COTRANSPORTER"/>
    <property type="match status" value="1"/>
</dbReference>
<protein>
    <submittedName>
        <fullName evidence="11">General substrate transporter</fullName>
    </submittedName>
</protein>
<dbReference type="GO" id="GO:0016020">
    <property type="term" value="C:membrane"/>
    <property type="evidence" value="ECO:0007669"/>
    <property type="project" value="UniProtKB-SubCell"/>
</dbReference>
<dbReference type="InterPro" id="IPR020846">
    <property type="entry name" value="MFS_dom"/>
</dbReference>
<evidence type="ECO:0000256" key="8">
    <source>
        <dbReference type="SAM" id="MobiDB-lite"/>
    </source>
</evidence>
<feature type="transmembrane region" description="Helical" evidence="9">
    <location>
        <begin position="402"/>
        <end position="423"/>
    </location>
</feature>
<feature type="transmembrane region" description="Helical" evidence="9">
    <location>
        <begin position="273"/>
        <end position="296"/>
    </location>
</feature>
<sequence length="604" mass="67704">MSGIADNKCGDIDAKPDVENGLEQDEHHGLGVRALTQNQHARIRNPLAHIDQDTLRVQVAGFCQDFGFPDKEDIFYRGALAAQNPVSFEALDTLIEEDKHFLRREITHKWHLPKALYYSIALCSLGSAIQGWDNTGANGANLSFPKEFGIEDNEFLVGVINSGPTLFGLASAWAADPINNYFGRRGTIFITGLFCVFPVLAQAFVQNWQGLLVCRLFMGLGMGIKISTIPVYSAEVAPASIRGGIVTSFQLWVAFGIFVGFCSNLIWYRIGDLAWRFQLAAAFAPAIPVLVFVWFCPESPRWLMKKGRYRQAFAAFCLLRNSEMMAARDLYYAYRQVVEEKKAFAGQTLSRRISDLVRVSRLRRATIASAWIVISQQFSGINIMAFYSSTIFQQAGYSTRQCLLASMGFGLVTFIFAFPAIYITDTFGRRNLLLFTFPNMAWCLLVAGFCFKINSDNEARVPLIATFVYLFAALYGPGMGPLPSIYFSEAFPLSHREIGSAFTVCVNNAVGSALTLTFPMLLSRLGPTGAFGFYAGLNFLAFVVIFVLVPETKQRTLEELDYVFGVPTRRHAAYQLRVWLPWFLKRYVLFQRTAKLEALYKEQT</sequence>
<dbReference type="PROSITE" id="PS00217">
    <property type="entry name" value="SUGAR_TRANSPORT_2"/>
    <property type="match status" value="1"/>
</dbReference>
<keyword evidence="12" id="KW-1185">Reference proteome</keyword>
<dbReference type="AlphaFoldDB" id="A0A166N5E4"/>
<dbReference type="PROSITE" id="PS50850">
    <property type="entry name" value="MFS"/>
    <property type="match status" value="1"/>
</dbReference>
<dbReference type="Proteomes" id="UP000078544">
    <property type="component" value="Unassembled WGS sequence"/>
</dbReference>
<dbReference type="SUPFAM" id="SSF103473">
    <property type="entry name" value="MFS general substrate transporter"/>
    <property type="match status" value="1"/>
</dbReference>
<evidence type="ECO:0000259" key="10">
    <source>
        <dbReference type="PROSITE" id="PS50850"/>
    </source>
</evidence>
<dbReference type="InterPro" id="IPR005829">
    <property type="entry name" value="Sugar_transporter_CS"/>
</dbReference>
<evidence type="ECO:0000256" key="7">
    <source>
        <dbReference type="RuleBase" id="RU003346"/>
    </source>
</evidence>
<organism evidence="11 12">
    <name type="scientific">Moelleriella libera RCEF 2490</name>
    <dbReference type="NCBI Taxonomy" id="1081109"/>
    <lineage>
        <taxon>Eukaryota</taxon>
        <taxon>Fungi</taxon>
        <taxon>Dikarya</taxon>
        <taxon>Ascomycota</taxon>
        <taxon>Pezizomycotina</taxon>
        <taxon>Sordariomycetes</taxon>
        <taxon>Hypocreomycetidae</taxon>
        <taxon>Hypocreales</taxon>
        <taxon>Clavicipitaceae</taxon>
        <taxon>Moelleriella</taxon>
    </lineage>
</organism>
<dbReference type="NCBIfam" id="TIGR00879">
    <property type="entry name" value="SP"/>
    <property type="match status" value="1"/>
</dbReference>
<dbReference type="Pfam" id="PF00083">
    <property type="entry name" value="Sugar_tr"/>
    <property type="match status" value="1"/>
</dbReference>
<feature type="transmembrane region" description="Helical" evidence="9">
    <location>
        <begin position="435"/>
        <end position="454"/>
    </location>
</feature>
<evidence type="ECO:0000313" key="12">
    <source>
        <dbReference type="Proteomes" id="UP000078544"/>
    </source>
</evidence>
<dbReference type="GO" id="GO:0015791">
    <property type="term" value="P:polyol transmembrane transport"/>
    <property type="evidence" value="ECO:0007669"/>
    <property type="project" value="UniProtKB-ARBA"/>
</dbReference>
<evidence type="ECO:0000256" key="5">
    <source>
        <dbReference type="ARBA" id="ARBA00022989"/>
    </source>
</evidence>
<accession>A0A166N5E4</accession>
<keyword evidence="5 9" id="KW-1133">Transmembrane helix</keyword>
<name>A0A166N5E4_9HYPO</name>
<feature type="transmembrane region" description="Helical" evidence="9">
    <location>
        <begin position="187"/>
        <end position="204"/>
    </location>
</feature>
<comment type="similarity">
    <text evidence="2 7">Belongs to the major facilitator superfamily. Sugar transporter (TC 2.A.1.1) family.</text>
</comment>
<reference evidence="11 12" key="1">
    <citation type="journal article" date="2016" name="Genome Biol. Evol.">
        <title>Divergent and convergent evolution of fungal pathogenicity.</title>
        <authorList>
            <person name="Shang Y."/>
            <person name="Xiao G."/>
            <person name="Zheng P."/>
            <person name="Cen K."/>
            <person name="Zhan S."/>
            <person name="Wang C."/>
        </authorList>
    </citation>
    <scope>NUCLEOTIDE SEQUENCE [LARGE SCALE GENOMIC DNA]</scope>
    <source>
        <strain evidence="11 12">RCEF 2490</strain>
    </source>
</reference>
<dbReference type="OrthoDB" id="5290825at2759"/>
<feature type="transmembrane region" description="Helical" evidence="9">
    <location>
        <begin position="461"/>
        <end position="478"/>
    </location>
</feature>
<dbReference type="PANTHER" id="PTHR48020:SF4">
    <property type="entry name" value="SYMPORT, PUTATIVE (AFU_ORTHOLOGUE AFUA_3G11790)-RELATED"/>
    <property type="match status" value="1"/>
</dbReference>
<evidence type="ECO:0000256" key="6">
    <source>
        <dbReference type="ARBA" id="ARBA00023136"/>
    </source>
</evidence>
<feature type="transmembrane region" description="Helical" evidence="9">
    <location>
        <begin position="244"/>
        <end position="267"/>
    </location>
</feature>
<dbReference type="PRINTS" id="PR00171">
    <property type="entry name" value="SUGRTRNSPORT"/>
</dbReference>
<evidence type="ECO:0000256" key="3">
    <source>
        <dbReference type="ARBA" id="ARBA00022448"/>
    </source>
</evidence>
<dbReference type="FunFam" id="1.20.1250.20:FF:000474">
    <property type="entry name" value="Sugar transporter, putative"/>
    <property type="match status" value="1"/>
</dbReference>
<keyword evidence="6 9" id="KW-0472">Membrane</keyword>
<evidence type="ECO:0000313" key="11">
    <source>
        <dbReference type="EMBL" id="KZZ87810.1"/>
    </source>
</evidence>
<dbReference type="InterPro" id="IPR005828">
    <property type="entry name" value="MFS_sugar_transport-like"/>
</dbReference>
<comment type="subcellular location">
    <subcellularLocation>
        <location evidence="1">Membrane</location>
        <topology evidence="1">Multi-pass membrane protein</topology>
    </subcellularLocation>
</comment>
<dbReference type="GO" id="GO:0015798">
    <property type="term" value="P:myo-inositol transport"/>
    <property type="evidence" value="ECO:0007669"/>
    <property type="project" value="UniProtKB-ARBA"/>
</dbReference>
<dbReference type="STRING" id="1081109.A0A166N5E4"/>
<feature type="transmembrane region" description="Helical" evidence="9">
    <location>
        <begin position="530"/>
        <end position="549"/>
    </location>
</feature>
<feature type="transmembrane region" description="Helical" evidence="9">
    <location>
        <begin position="210"/>
        <end position="232"/>
    </location>
</feature>
<evidence type="ECO:0000256" key="4">
    <source>
        <dbReference type="ARBA" id="ARBA00022692"/>
    </source>
</evidence>
<dbReference type="InterPro" id="IPR036259">
    <property type="entry name" value="MFS_trans_sf"/>
</dbReference>
<feature type="region of interest" description="Disordered" evidence="8">
    <location>
        <begin position="1"/>
        <end position="22"/>
    </location>
</feature>
<proteinExistence type="inferred from homology"/>
<evidence type="ECO:0000256" key="1">
    <source>
        <dbReference type="ARBA" id="ARBA00004141"/>
    </source>
</evidence>